<gene>
    <name evidence="2" type="ORF">C8P64_1916</name>
</gene>
<dbReference type="Proteomes" id="UP000244174">
    <property type="component" value="Unassembled WGS sequence"/>
</dbReference>
<dbReference type="Pfam" id="PF10988">
    <property type="entry name" value="DUF2807"/>
    <property type="match status" value="1"/>
</dbReference>
<evidence type="ECO:0000259" key="1">
    <source>
        <dbReference type="Pfam" id="PF10988"/>
    </source>
</evidence>
<dbReference type="AlphaFoldDB" id="A0A2T6AHV2"/>
<keyword evidence="3" id="KW-1185">Reference proteome</keyword>
<feature type="domain" description="Putative auto-transporter adhesin head GIN" evidence="1">
    <location>
        <begin position="38"/>
        <end position="176"/>
    </location>
</feature>
<accession>A0A2T6AHV2</accession>
<sequence>MLKKLPLLLLIIFISCKAQEKVKGSRNVKTEQYDLSSFHSIQAKGDFKIGILKGNRSMIEIEADDNLHDLIQSEVRDGILYIKPFKEFSRTKKQELRITFSDTLKDILITDDVELESLQDIYVGDFKLETRNDAQAFLTIKAKDLRLIQNDDAKSELNITATTVDFQLNQSSDLKALVNAPDFNVDIYEKATARIEGDIQRFKIRADQSANFDGENLTSVTAELLTQRNAEIKINVTDTLNVRATGKSEIEVFNEPQINLIEFKDEAVISKKEFSKGLFQ</sequence>
<reference evidence="2 3" key="1">
    <citation type="submission" date="2018-04" db="EMBL/GenBank/DDBJ databases">
        <title>Genomic Encyclopedia of Archaeal and Bacterial Type Strains, Phase II (KMG-II): from individual species to whole genera.</title>
        <authorList>
            <person name="Goeker M."/>
        </authorList>
    </citation>
    <scope>NUCLEOTIDE SEQUENCE [LARGE SCALE GENOMIC DNA]</scope>
    <source>
        <strain evidence="2 3">DSM 23082</strain>
    </source>
</reference>
<protein>
    <submittedName>
        <fullName evidence="2">Putative autotransporter adhesin-like protein</fullName>
    </submittedName>
</protein>
<evidence type="ECO:0000313" key="2">
    <source>
        <dbReference type="EMBL" id="PTX43389.1"/>
    </source>
</evidence>
<evidence type="ECO:0000313" key="3">
    <source>
        <dbReference type="Proteomes" id="UP000244174"/>
    </source>
</evidence>
<name>A0A2T6AHV2_9FLAO</name>
<dbReference type="PROSITE" id="PS51257">
    <property type="entry name" value="PROKAR_LIPOPROTEIN"/>
    <property type="match status" value="1"/>
</dbReference>
<dbReference type="OrthoDB" id="1419485at2"/>
<dbReference type="Gene3D" id="2.160.20.120">
    <property type="match status" value="1"/>
</dbReference>
<comment type="caution">
    <text evidence="2">The sequence shown here is derived from an EMBL/GenBank/DDBJ whole genome shotgun (WGS) entry which is preliminary data.</text>
</comment>
<dbReference type="RefSeq" id="WP_108171819.1">
    <property type="nucleotide sequence ID" value="NZ_QBKQ01000002.1"/>
</dbReference>
<proteinExistence type="predicted"/>
<dbReference type="InterPro" id="IPR021255">
    <property type="entry name" value="DUF2807"/>
</dbReference>
<organism evidence="2 3">
    <name type="scientific">Christiangramia gaetbulicola</name>
    <dbReference type="NCBI Taxonomy" id="703340"/>
    <lineage>
        <taxon>Bacteria</taxon>
        <taxon>Pseudomonadati</taxon>
        <taxon>Bacteroidota</taxon>
        <taxon>Flavobacteriia</taxon>
        <taxon>Flavobacteriales</taxon>
        <taxon>Flavobacteriaceae</taxon>
        <taxon>Christiangramia</taxon>
    </lineage>
</organism>
<dbReference type="EMBL" id="QBKQ01000002">
    <property type="protein sequence ID" value="PTX43389.1"/>
    <property type="molecule type" value="Genomic_DNA"/>
</dbReference>